<reference evidence="2" key="2">
    <citation type="submission" date="2021-04" db="EMBL/GenBank/DDBJ databases">
        <authorList>
            <person name="Podell S."/>
        </authorList>
    </citation>
    <scope>NUCLEOTIDE SEQUENCE</scope>
    <source>
        <strain evidence="2">Hildebrandi</strain>
    </source>
</reference>
<comment type="caution">
    <text evidence="2">The sequence shown here is derived from an EMBL/GenBank/DDBJ whole genome shotgun (WGS) entry which is preliminary data.</text>
</comment>
<sequence>MQQPEPQQEPQFRSILEAIHQHEQKVGRRITSEEMQLLEREMQRREEMQQQLRLEEMQMQQQQRREEMQMQQQQRREEMQMQQQQRREEMQHQQQKRREEMQHQLSAMQQSCNMVNLVACNNTWLVAQSTGNTVGPQPGPVSFQGQPPMESFQGASRSMQPNVADIHGPPPLTSFPSSSASMQPNVADIHGPPPLTSFPSSSASMQPNVADIHGPPPLTSFPSSSASKLPNVAPTYQRMECTPNSSGQQVVLAPLRIDHEASTDVNQGVGASMESESAPRLNVEREAKEGENAGQIAFSKPSPKELSFPGGRDYKQPPDDQLAEKTKCPANTKKGQTSIADNAPTNGARKTQKMPKAKPNVDASEWRCFFSEQTKGVSTIREEEPPAVENGDSIQRVWFDECWDWGHVESSLQKFANEAPGHDIAIVPYHEGESACLQYMKLRGGRILDAILSGLPQDEKIAFFSRHGSPAEGTKTMIPFLAIHALKKGTLPNLPDTVELREESGKTIRLELKSRSASWKKVACDLPGGGKAFVLTRRAPRRENLGSAFGNNSTLVLPVSDLPKLGNPAGRFEMSLIGGKLVTPNKACEFALEDQNTAIDILVEDEVWKKAKETLNKRPEIDNYLEWGKADSTTSEKYVSHVVPALMEQMLTYYEEEDEQPKVVAALFKSPDQAQAIEKELKNVVTEAYNNFKTPRMDRGRFNLAEEESIKSGKIYPQNAYLRETHLSLPPFGQDMGNNSISQYARATENTIYPPRTGQKRQFGEILYILDGLDSENEQPPSISLSPRSSEGPVVFLQGHEVARFCDNGLKIICAASYKRHKLQEFVHQLVKVHDDIRGMYENSDMYEMVDHKLRFVLEGIPQAKSLASGPGGSVDENFVVYLNNVLSLTEEAIAKVDQGCALTDLGTSEVRSVCLDLKKILLVISNRISNAGQEMSKIIGDECFIQMNEHQLEGVLFGRQELAFYLDGQRYPFHVFKDLSISDLNSDQDVEMLCIEYDIEAIDSCTG</sequence>
<gene>
    <name evidence="2" type="ORF">IV203_002162</name>
</gene>
<feature type="region of interest" description="Disordered" evidence="1">
    <location>
        <begin position="56"/>
        <end position="100"/>
    </location>
</feature>
<accession>A0A9K3L922</accession>
<dbReference type="Proteomes" id="UP000693970">
    <property type="component" value="Unassembled WGS sequence"/>
</dbReference>
<feature type="compositionally biased region" description="Polar residues" evidence="1">
    <location>
        <begin position="197"/>
        <end position="207"/>
    </location>
</feature>
<dbReference type="AlphaFoldDB" id="A0A9K3L922"/>
<feature type="compositionally biased region" description="Polar residues" evidence="1">
    <location>
        <begin position="333"/>
        <end position="349"/>
    </location>
</feature>
<feature type="compositionally biased region" description="Polar residues" evidence="1">
    <location>
        <begin position="174"/>
        <end position="184"/>
    </location>
</feature>
<feature type="compositionally biased region" description="Basic and acidic residues" evidence="1">
    <location>
        <begin position="63"/>
        <end position="100"/>
    </location>
</feature>
<protein>
    <submittedName>
        <fullName evidence="2">Uncharacterized protein</fullName>
    </submittedName>
</protein>
<evidence type="ECO:0000313" key="2">
    <source>
        <dbReference type="EMBL" id="KAG7357474.1"/>
    </source>
</evidence>
<dbReference type="EMBL" id="JAGRRH010000015">
    <property type="protein sequence ID" value="KAG7357474.1"/>
    <property type="molecule type" value="Genomic_DNA"/>
</dbReference>
<proteinExistence type="predicted"/>
<name>A0A9K3L922_9STRA</name>
<evidence type="ECO:0000256" key="1">
    <source>
        <dbReference type="SAM" id="MobiDB-lite"/>
    </source>
</evidence>
<keyword evidence="3" id="KW-1185">Reference proteome</keyword>
<evidence type="ECO:0000313" key="3">
    <source>
        <dbReference type="Proteomes" id="UP000693970"/>
    </source>
</evidence>
<reference evidence="2" key="1">
    <citation type="journal article" date="2021" name="Sci. Rep.">
        <title>Diploid genomic architecture of Nitzschia inconspicua, an elite biomass production diatom.</title>
        <authorList>
            <person name="Oliver A."/>
            <person name="Podell S."/>
            <person name="Pinowska A."/>
            <person name="Traller J.C."/>
            <person name="Smith S.R."/>
            <person name="McClure R."/>
            <person name="Beliaev A."/>
            <person name="Bohutskyi P."/>
            <person name="Hill E.A."/>
            <person name="Rabines A."/>
            <person name="Zheng H."/>
            <person name="Allen L.Z."/>
            <person name="Kuo A."/>
            <person name="Grigoriev I.V."/>
            <person name="Allen A.E."/>
            <person name="Hazlebeck D."/>
            <person name="Allen E.E."/>
        </authorList>
    </citation>
    <scope>NUCLEOTIDE SEQUENCE</scope>
    <source>
        <strain evidence="2">Hildebrandi</strain>
    </source>
</reference>
<feature type="region of interest" description="Disordered" evidence="1">
    <location>
        <begin position="286"/>
        <end position="358"/>
    </location>
</feature>
<feature type="compositionally biased region" description="Basic and acidic residues" evidence="1">
    <location>
        <begin position="312"/>
        <end position="327"/>
    </location>
</feature>
<feature type="region of interest" description="Disordered" evidence="1">
    <location>
        <begin position="135"/>
        <end position="229"/>
    </location>
</feature>
<organism evidence="2 3">
    <name type="scientific">Nitzschia inconspicua</name>
    <dbReference type="NCBI Taxonomy" id="303405"/>
    <lineage>
        <taxon>Eukaryota</taxon>
        <taxon>Sar</taxon>
        <taxon>Stramenopiles</taxon>
        <taxon>Ochrophyta</taxon>
        <taxon>Bacillariophyta</taxon>
        <taxon>Bacillariophyceae</taxon>
        <taxon>Bacillariophycidae</taxon>
        <taxon>Bacillariales</taxon>
        <taxon>Bacillariaceae</taxon>
        <taxon>Nitzschia</taxon>
    </lineage>
</organism>